<dbReference type="OrthoDB" id="155284at2"/>
<dbReference type="InterPro" id="IPR011335">
    <property type="entry name" value="Restrct_endonuc-II-like"/>
</dbReference>
<proteinExistence type="predicted"/>
<dbReference type="AlphaFoldDB" id="A0A1H0BJQ3"/>
<dbReference type="RefSeq" id="WP_091716858.1">
    <property type="nucleotide sequence ID" value="NZ_FNHS01000008.1"/>
</dbReference>
<organism evidence="2 3">
    <name type="scientific">Methylobacterium phyllostachyos</name>
    <dbReference type="NCBI Taxonomy" id="582672"/>
    <lineage>
        <taxon>Bacteria</taxon>
        <taxon>Pseudomonadati</taxon>
        <taxon>Pseudomonadota</taxon>
        <taxon>Alphaproteobacteria</taxon>
        <taxon>Hyphomicrobiales</taxon>
        <taxon>Methylobacteriaceae</taxon>
        <taxon>Methylobacterium</taxon>
    </lineage>
</organism>
<gene>
    <name evidence="2" type="ORF">SAMN05216360_108200</name>
</gene>
<dbReference type="GO" id="GO:0004519">
    <property type="term" value="F:endonuclease activity"/>
    <property type="evidence" value="ECO:0007669"/>
    <property type="project" value="UniProtKB-KW"/>
</dbReference>
<evidence type="ECO:0000313" key="3">
    <source>
        <dbReference type="Proteomes" id="UP000198704"/>
    </source>
</evidence>
<dbReference type="Gene3D" id="3.90.1570.10">
    <property type="entry name" value="tt1808, chain A"/>
    <property type="match status" value="1"/>
</dbReference>
<dbReference type="Proteomes" id="UP000198704">
    <property type="component" value="Unassembled WGS sequence"/>
</dbReference>
<keyword evidence="2" id="KW-0378">Hydrolase</keyword>
<dbReference type="PANTHER" id="PTHR36558:SF1">
    <property type="entry name" value="RESTRICTION ENDONUCLEASE DOMAIN-CONTAINING PROTEIN-RELATED"/>
    <property type="match status" value="1"/>
</dbReference>
<protein>
    <submittedName>
        <fullName evidence="2">Endonuclease, Uma2 family (Restriction endonuclease fold)</fullName>
    </submittedName>
</protein>
<feature type="domain" description="Putative restriction endonuclease" evidence="1">
    <location>
        <begin position="15"/>
        <end position="161"/>
    </location>
</feature>
<dbReference type="CDD" id="cd06260">
    <property type="entry name" value="DUF820-like"/>
    <property type="match status" value="1"/>
</dbReference>
<dbReference type="STRING" id="582672.SAMN05216360_108200"/>
<evidence type="ECO:0000313" key="2">
    <source>
        <dbReference type="EMBL" id="SDN45856.1"/>
    </source>
</evidence>
<reference evidence="3" key="1">
    <citation type="submission" date="2016-10" db="EMBL/GenBank/DDBJ databases">
        <authorList>
            <person name="Varghese N."/>
            <person name="Submissions S."/>
        </authorList>
    </citation>
    <scope>NUCLEOTIDE SEQUENCE [LARGE SCALE GENOMIC DNA]</scope>
    <source>
        <strain evidence="3">BL47</strain>
    </source>
</reference>
<dbReference type="SUPFAM" id="SSF52980">
    <property type="entry name" value="Restriction endonuclease-like"/>
    <property type="match status" value="1"/>
</dbReference>
<evidence type="ECO:0000259" key="1">
    <source>
        <dbReference type="Pfam" id="PF05685"/>
    </source>
</evidence>
<keyword evidence="2" id="KW-0540">Nuclease</keyword>
<keyword evidence="3" id="KW-1185">Reference proteome</keyword>
<name>A0A1H0BJQ3_9HYPH</name>
<dbReference type="EMBL" id="FNHS01000008">
    <property type="protein sequence ID" value="SDN45856.1"/>
    <property type="molecule type" value="Genomic_DNA"/>
</dbReference>
<keyword evidence="2" id="KW-0255">Endonuclease</keyword>
<sequence length="187" mass="20616">MALAVKRDAGMDVPTFRRWVEARPEHERWELLDGEPVLMAPPGERHQRIVMNLAGRLDALAEPRGCRAMPGLAILRDAMDDFAPIPDVVVRCGPPLPDGYAADPLLVAEVLSPSTVSLDRGRKFDFYRTVPSLKVLLIVYSDEARVEVWRRGAEDWGGTAFGLDGTVALPELDGAVPVRDIYRGLTS</sequence>
<dbReference type="InterPro" id="IPR012296">
    <property type="entry name" value="Nuclease_put_TT1808"/>
</dbReference>
<accession>A0A1H0BJQ3</accession>
<dbReference type="Pfam" id="PF05685">
    <property type="entry name" value="Uma2"/>
    <property type="match status" value="1"/>
</dbReference>
<dbReference type="PANTHER" id="PTHR36558">
    <property type="entry name" value="GLR1098 PROTEIN"/>
    <property type="match status" value="1"/>
</dbReference>
<dbReference type="InterPro" id="IPR008538">
    <property type="entry name" value="Uma2"/>
</dbReference>